<name>A0A2S9TEI2_9BACT</name>
<dbReference type="InterPro" id="IPR013762">
    <property type="entry name" value="Integrase-like_cat_sf"/>
</dbReference>
<sequence length="421" mass="49703">MSRIAKPLTDTEIKKSKYTSKEEFEILKKSNPNIQRKNKLSDGNGLFLIIRETGTKMWQFDFKFLDKRYSMSFGIYPDVSLKDARDIREKALQNIKKGINPIESKKSNFQIDNTFKHIAEKWLLNMKDGWSESNFKKIKSNFENNAFPFIGSKDIKQITRRDILKLIEQMEKRNATEYANRLLNNIQRMYKYAITNEYIEHNIISDIDKSNALKKQQKKNIPAITKKNEIKQLLIDINNYGETFFSDLSTINALKISPYVALRPYNIRFLEWDEIDFEQELLIIPADKMKMKIDFVLPLSRQVILLLKNIYKYKNSKYIFPSASSTSKPISENTLNHALHRMGYKDRHTSHGFRAMFSTNAHELRNEHKINSDVIESCLAHSEQNSVKAAYNRQSKFKYLDEKRILMQWWADWLDSINHKI</sequence>
<organism evidence="8 9">
    <name type="scientific">Aliarcobacter cryaerophilus</name>
    <dbReference type="NCBI Taxonomy" id="28198"/>
    <lineage>
        <taxon>Bacteria</taxon>
        <taxon>Pseudomonadati</taxon>
        <taxon>Campylobacterota</taxon>
        <taxon>Epsilonproteobacteria</taxon>
        <taxon>Campylobacterales</taxon>
        <taxon>Arcobacteraceae</taxon>
        <taxon>Aliarcobacter</taxon>
    </lineage>
</organism>
<dbReference type="InterPro" id="IPR038488">
    <property type="entry name" value="Integrase_DNA-bd_sf"/>
</dbReference>
<dbReference type="InterPro" id="IPR053876">
    <property type="entry name" value="Phage_int_M"/>
</dbReference>
<evidence type="ECO:0000256" key="3">
    <source>
        <dbReference type="ARBA" id="ARBA00023125"/>
    </source>
</evidence>
<feature type="domain" description="Core-binding (CB)" evidence="7">
    <location>
        <begin position="113"/>
        <end position="194"/>
    </location>
</feature>
<dbReference type="RefSeq" id="WP_105939424.1">
    <property type="nucleotide sequence ID" value="NZ_JAODDJ010000004.1"/>
</dbReference>
<dbReference type="Pfam" id="PF13356">
    <property type="entry name" value="Arm-DNA-bind_3"/>
    <property type="match status" value="1"/>
</dbReference>
<dbReference type="EMBL" id="NXGI01000012">
    <property type="protein sequence ID" value="PRM97239.1"/>
    <property type="molecule type" value="Genomic_DNA"/>
</dbReference>
<evidence type="ECO:0000256" key="1">
    <source>
        <dbReference type="ARBA" id="ARBA00008857"/>
    </source>
</evidence>
<dbReference type="InterPro" id="IPR025166">
    <property type="entry name" value="Integrase_DNA_bind_dom"/>
</dbReference>
<dbReference type="GO" id="GO:0003677">
    <property type="term" value="F:DNA binding"/>
    <property type="evidence" value="ECO:0007669"/>
    <property type="project" value="UniProtKB-UniRule"/>
</dbReference>
<dbReference type="PROSITE" id="PS51898">
    <property type="entry name" value="TYR_RECOMBINASE"/>
    <property type="match status" value="1"/>
</dbReference>
<dbReference type="Gene3D" id="1.10.443.10">
    <property type="entry name" value="Intergrase catalytic core"/>
    <property type="match status" value="1"/>
</dbReference>
<reference evidence="8 9" key="1">
    <citation type="submission" date="2017-09" db="EMBL/GenBank/DDBJ databases">
        <title>Reassesment of A. cryaerophilus.</title>
        <authorList>
            <person name="Perez-Cataluna A."/>
            <person name="Collado L."/>
            <person name="Salgado O."/>
            <person name="Lefinanco V."/>
            <person name="Figueras M.J."/>
        </authorList>
    </citation>
    <scope>NUCLEOTIDE SEQUENCE [LARGE SCALE GENOMIC DNA]</scope>
    <source>
        <strain evidence="8 9">LMG 9065</strain>
    </source>
</reference>
<dbReference type="Gene3D" id="1.10.150.130">
    <property type="match status" value="1"/>
</dbReference>
<comment type="similarity">
    <text evidence="1">Belongs to the 'phage' integrase family.</text>
</comment>
<dbReference type="PANTHER" id="PTHR30629:SF2">
    <property type="entry name" value="PROPHAGE INTEGRASE INTS-RELATED"/>
    <property type="match status" value="1"/>
</dbReference>
<dbReference type="AlphaFoldDB" id="A0A2S9TEI2"/>
<feature type="domain" description="Tyr recombinase" evidence="6">
    <location>
        <begin position="219"/>
        <end position="405"/>
    </location>
</feature>
<dbReference type="Proteomes" id="UP000239151">
    <property type="component" value="Unassembled WGS sequence"/>
</dbReference>
<dbReference type="CDD" id="cd00801">
    <property type="entry name" value="INT_P4_C"/>
    <property type="match status" value="1"/>
</dbReference>
<dbReference type="InterPro" id="IPR050808">
    <property type="entry name" value="Phage_Integrase"/>
</dbReference>
<evidence type="ECO:0000259" key="7">
    <source>
        <dbReference type="PROSITE" id="PS51900"/>
    </source>
</evidence>
<dbReference type="Pfam" id="PF00589">
    <property type="entry name" value="Phage_integrase"/>
    <property type="match status" value="1"/>
</dbReference>
<dbReference type="GO" id="GO:0006310">
    <property type="term" value="P:DNA recombination"/>
    <property type="evidence" value="ECO:0007669"/>
    <property type="project" value="UniProtKB-KW"/>
</dbReference>
<gene>
    <name evidence="8" type="ORF">CJ670_07035</name>
</gene>
<dbReference type="GO" id="GO:0015074">
    <property type="term" value="P:DNA integration"/>
    <property type="evidence" value="ECO:0007669"/>
    <property type="project" value="UniProtKB-KW"/>
</dbReference>
<evidence type="ECO:0000256" key="4">
    <source>
        <dbReference type="ARBA" id="ARBA00023172"/>
    </source>
</evidence>
<dbReference type="PANTHER" id="PTHR30629">
    <property type="entry name" value="PROPHAGE INTEGRASE"/>
    <property type="match status" value="1"/>
</dbReference>
<evidence type="ECO:0000313" key="8">
    <source>
        <dbReference type="EMBL" id="PRM97239.1"/>
    </source>
</evidence>
<evidence type="ECO:0000256" key="5">
    <source>
        <dbReference type="PROSITE-ProRule" id="PRU01248"/>
    </source>
</evidence>
<proteinExistence type="inferred from homology"/>
<dbReference type="Pfam" id="PF22022">
    <property type="entry name" value="Phage_int_M"/>
    <property type="match status" value="1"/>
</dbReference>
<comment type="caution">
    <text evidence="8">The sequence shown here is derived from an EMBL/GenBank/DDBJ whole genome shotgun (WGS) entry which is preliminary data.</text>
</comment>
<protein>
    <submittedName>
        <fullName evidence="8">Integrase</fullName>
    </submittedName>
</protein>
<evidence type="ECO:0000256" key="2">
    <source>
        <dbReference type="ARBA" id="ARBA00022908"/>
    </source>
</evidence>
<keyword evidence="3 5" id="KW-0238">DNA-binding</keyword>
<evidence type="ECO:0000259" key="6">
    <source>
        <dbReference type="PROSITE" id="PS51898"/>
    </source>
</evidence>
<dbReference type="PROSITE" id="PS51900">
    <property type="entry name" value="CB"/>
    <property type="match status" value="1"/>
</dbReference>
<evidence type="ECO:0000313" key="9">
    <source>
        <dbReference type="Proteomes" id="UP000239151"/>
    </source>
</evidence>
<keyword evidence="2" id="KW-0229">DNA integration</keyword>
<dbReference type="InterPro" id="IPR011010">
    <property type="entry name" value="DNA_brk_join_enz"/>
</dbReference>
<dbReference type="InterPro" id="IPR010998">
    <property type="entry name" value="Integrase_recombinase_N"/>
</dbReference>
<dbReference type="SUPFAM" id="SSF56349">
    <property type="entry name" value="DNA breaking-rejoining enzymes"/>
    <property type="match status" value="1"/>
</dbReference>
<dbReference type="InterPro" id="IPR044068">
    <property type="entry name" value="CB"/>
</dbReference>
<dbReference type="Gene3D" id="3.30.160.390">
    <property type="entry name" value="Integrase, DNA-binding domain"/>
    <property type="match status" value="1"/>
</dbReference>
<keyword evidence="4" id="KW-0233">DNA recombination</keyword>
<accession>A0A2S9TEI2</accession>
<dbReference type="InterPro" id="IPR002104">
    <property type="entry name" value="Integrase_catalytic"/>
</dbReference>